<feature type="non-terminal residue" evidence="3">
    <location>
        <position position="111"/>
    </location>
</feature>
<sequence length="111" mass="13156">MRDVKDRIEKLKKAINKYRYQYHVLNKLEISEEALDSLKHELKKLEDEYPDLITPDSPTQRVAGKALKGFKKITHIVPMLSLEDVFSEEEFSDWEKRITKLLHISKTPELF</sequence>
<dbReference type="Pfam" id="PF01653">
    <property type="entry name" value="DNA_ligase_aden"/>
    <property type="match status" value="1"/>
</dbReference>
<keyword evidence="1" id="KW-0175">Coiled coil</keyword>
<evidence type="ECO:0000256" key="1">
    <source>
        <dbReference type="SAM" id="Coils"/>
    </source>
</evidence>
<dbReference type="Gene3D" id="1.10.287.610">
    <property type="entry name" value="Helix hairpin bin"/>
    <property type="match status" value="1"/>
</dbReference>
<evidence type="ECO:0000259" key="2">
    <source>
        <dbReference type="Pfam" id="PF01653"/>
    </source>
</evidence>
<dbReference type="EMBL" id="LCKT01000003">
    <property type="protein sequence ID" value="KKU05097.1"/>
    <property type="molecule type" value="Genomic_DNA"/>
</dbReference>
<gene>
    <name evidence="3" type="ORF">UX06_C0003G0001</name>
</gene>
<dbReference type="Proteomes" id="UP000034696">
    <property type="component" value="Unassembled WGS sequence"/>
</dbReference>
<evidence type="ECO:0000313" key="3">
    <source>
        <dbReference type="EMBL" id="KKU05097.1"/>
    </source>
</evidence>
<feature type="domain" description="NAD-dependent DNA ligase adenylation" evidence="2">
    <location>
        <begin position="69"/>
        <end position="104"/>
    </location>
</feature>
<dbReference type="GO" id="GO:0003911">
    <property type="term" value="F:DNA ligase (NAD+) activity"/>
    <property type="evidence" value="ECO:0007669"/>
    <property type="project" value="InterPro"/>
</dbReference>
<dbReference type="SUPFAM" id="SSF56091">
    <property type="entry name" value="DNA ligase/mRNA capping enzyme, catalytic domain"/>
    <property type="match status" value="1"/>
</dbReference>
<organism evidence="3 4">
    <name type="scientific">Candidatus Giovannonibacteria bacterium GW2011_GWA2_45_21</name>
    <dbReference type="NCBI Taxonomy" id="1618649"/>
    <lineage>
        <taxon>Bacteria</taxon>
        <taxon>Candidatus Giovannoniibacteriota</taxon>
    </lineage>
</organism>
<dbReference type="PATRIC" id="fig|1618649.3.peg.68"/>
<comment type="caution">
    <text evidence="3">The sequence shown here is derived from an EMBL/GenBank/DDBJ whole genome shotgun (WGS) entry which is preliminary data.</text>
</comment>
<evidence type="ECO:0000313" key="4">
    <source>
        <dbReference type="Proteomes" id="UP000034696"/>
    </source>
</evidence>
<reference evidence="3 4" key="1">
    <citation type="journal article" date="2015" name="Nature">
        <title>rRNA introns, odd ribosomes, and small enigmatic genomes across a large radiation of phyla.</title>
        <authorList>
            <person name="Brown C.T."/>
            <person name="Hug L.A."/>
            <person name="Thomas B.C."/>
            <person name="Sharon I."/>
            <person name="Castelle C.J."/>
            <person name="Singh A."/>
            <person name="Wilkins M.J."/>
            <person name="Williams K.H."/>
            <person name="Banfield J.F."/>
        </authorList>
    </citation>
    <scope>NUCLEOTIDE SEQUENCE [LARGE SCALE GENOMIC DNA]</scope>
</reference>
<dbReference type="Gene3D" id="3.30.470.30">
    <property type="entry name" value="DNA ligase/mRNA capping enzyme"/>
    <property type="match status" value="1"/>
</dbReference>
<dbReference type="InterPro" id="IPR013839">
    <property type="entry name" value="DNAligase_adenylation"/>
</dbReference>
<feature type="coiled-coil region" evidence="1">
    <location>
        <begin position="1"/>
        <end position="48"/>
    </location>
</feature>
<proteinExistence type="predicted"/>
<accession>A0A0G1MAM6</accession>
<dbReference type="AlphaFoldDB" id="A0A0G1MAM6"/>
<name>A0A0G1MAM6_9BACT</name>
<keyword evidence="3" id="KW-0436">Ligase</keyword>
<protein>
    <submittedName>
        <fullName evidence="3">Ligase protein</fullName>
    </submittedName>
</protein>